<evidence type="ECO:0000313" key="2">
    <source>
        <dbReference type="Proteomes" id="UP000317648"/>
    </source>
</evidence>
<name>A0A518DRR7_9BACT</name>
<organism evidence="1 2">
    <name type="scientific">Lignipirellula cremea</name>
    <dbReference type="NCBI Taxonomy" id="2528010"/>
    <lineage>
        <taxon>Bacteria</taxon>
        <taxon>Pseudomonadati</taxon>
        <taxon>Planctomycetota</taxon>
        <taxon>Planctomycetia</taxon>
        <taxon>Pirellulales</taxon>
        <taxon>Pirellulaceae</taxon>
        <taxon>Lignipirellula</taxon>
    </lineage>
</organism>
<keyword evidence="2" id="KW-1185">Reference proteome</keyword>
<dbReference type="KEGG" id="lcre:Pla8534_23120"/>
<dbReference type="Proteomes" id="UP000317648">
    <property type="component" value="Chromosome"/>
</dbReference>
<dbReference type="EMBL" id="CP036433">
    <property type="protein sequence ID" value="QDU94521.1"/>
    <property type="molecule type" value="Genomic_DNA"/>
</dbReference>
<reference evidence="1 2" key="1">
    <citation type="submission" date="2019-02" db="EMBL/GenBank/DDBJ databases">
        <title>Deep-cultivation of Planctomycetes and their phenomic and genomic characterization uncovers novel biology.</title>
        <authorList>
            <person name="Wiegand S."/>
            <person name="Jogler M."/>
            <person name="Boedeker C."/>
            <person name="Pinto D."/>
            <person name="Vollmers J."/>
            <person name="Rivas-Marin E."/>
            <person name="Kohn T."/>
            <person name="Peeters S.H."/>
            <person name="Heuer A."/>
            <person name="Rast P."/>
            <person name="Oberbeckmann S."/>
            <person name="Bunk B."/>
            <person name="Jeske O."/>
            <person name="Meyerdierks A."/>
            <person name="Storesund J.E."/>
            <person name="Kallscheuer N."/>
            <person name="Luecker S."/>
            <person name="Lage O.M."/>
            <person name="Pohl T."/>
            <person name="Merkel B.J."/>
            <person name="Hornburger P."/>
            <person name="Mueller R.-W."/>
            <person name="Bruemmer F."/>
            <person name="Labrenz M."/>
            <person name="Spormann A.M."/>
            <person name="Op den Camp H."/>
            <person name="Overmann J."/>
            <person name="Amann R."/>
            <person name="Jetten M.S.M."/>
            <person name="Mascher T."/>
            <person name="Medema M.H."/>
            <person name="Devos D.P."/>
            <person name="Kaster A.-K."/>
            <person name="Ovreas L."/>
            <person name="Rohde M."/>
            <person name="Galperin M.Y."/>
            <person name="Jogler C."/>
        </authorList>
    </citation>
    <scope>NUCLEOTIDE SEQUENCE [LARGE SCALE GENOMIC DNA]</scope>
    <source>
        <strain evidence="1 2">Pla85_3_4</strain>
    </source>
</reference>
<sequence>MLDFKLLGDLAGRGHKLFNLAWRVHRSLMEEEQRRFYGNYEETGWLHHGPIVKEFCLAALAFQEELGNPTEGFENVTEHLLAATKLARELPAKIQERSPQEYLQFAPEFRTVFESGSRAIDAVRDKYRLDDPFAYVDRLEIVAVEPDPAIKLPASDTTISEIEKQDQHLANERTSPKQMSRIEVIDRLLLKKRSGEPYTSMGKLAKDIGCSSSTIQAAMQDKLELSFWRSSKTTKPKVHQLSNIDCDTISQDCEVSPSSQFSDEEQDAALQELVDQATAAERAKILGKTIAEKQTLANLILEQSQDDESEHVYDRS</sequence>
<gene>
    <name evidence="1" type="ORF">Pla8534_23120</name>
</gene>
<protein>
    <submittedName>
        <fullName evidence="1">Uncharacterized protein</fullName>
    </submittedName>
</protein>
<dbReference type="AlphaFoldDB" id="A0A518DRR7"/>
<proteinExistence type="predicted"/>
<dbReference type="RefSeq" id="WP_145052997.1">
    <property type="nucleotide sequence ID" value="NZ_CP036433.1"/>
</dbReference>
<evidence type="ECO:0000313" key="1">
    <source>
        <dbReference type="EMBL" id="QDU94521.1"/>
    </source>
</evidence>
<accession>A0A518DRR7</accession>